<dbReference type="Gene3D" id="1.10.150.240">
    <property type="entry name" value="Putative phosphatase, domain 2"/>
    <property type="match status" value="1"/>
</dbReference>
<gene>
    <name evidence="1" type="ORF">DQQ10_13730</name>
</gene>
<dbReference type="InterPro" id="IPR011951">
    <property type="entry name" value="HAD-SF_hydro_IA_YjjG/PynA"/>
</dbReference>
<dbReference type="SFLD" id="SFLDG01129">
    <property type="entry name" value="C1.5:_HAD__Beta-PGM__Phosphata"/>
    <property type="match status" value="1"/>
</dbReference>
<dbReference type="InterPro" id="IPR036412">
    <property type="entry name" value="HAD-like_sf"/>
</dbReference>
<dbReference type="InterPro" id="IPR052550">
    <property type="entry name" value="Pyrimidine_5'-ntase_YjjG"/>
</dbReference>
<accession>A0A364Y4A3</accession>
<comment type="caution">
    <text evidence="1">The sequence shown here is derived from an EMBL/GenBank/DDBJ whole genome shotgun (WGS) entry which is preliminary data.</text>
</comment>
<dbReference type="SFLD" id="SFLDS00003">
    <property type="entry name" value="Haloacid_Dehalogenase"/>
    <property type="match status" value="1"/>
</dbReference>
<sequence length="235" mass="27253">MSAPSKKYKSIFFDLDHTLWDYETNAKITLQELYLQYELLAKGVHEFNAFHKKFQEVNAALWYHFDRGAITSEVIRRERFKQILEAFDAHEEKLCEDLSHDYLNTCPLKGNLMPHAHETLAYLSQRYSLTIITNGFEEIQQRKLTAGNLHQYFNHIITSQTAGHRKPAREIFDFALTLNKVSANEAMMVGDNLVTDIGGARNAQIDGVFYNPEKLSHEERPFREITSLSELLQIL</sequence>
<dbReference type="AlphaFoldDB" id="A0A364Y4A3"/>
<dbReference type="RefSeq" id="WP_112747445.1">
    <property type="nucleotide sequence ID" value="NZ_QMFY01000006.1"/>
</dbReference>
<dbReference type="Proteomes" id="UP000251889">
    <property type="component" value="Unassembled WGS sequence"/>
</dbReference>
<reference evidence="1 2" key="1">
    <citation type="submission" date="2018-06" db="EMBL/GenBank/DDBJ databases">
        <title>Chryseolinea flavus sp. nov., a member of the phylum Bacteroidetes isolated from soil.</title>
        <authorList>
            <person name="Li Y."/>
            <person name="Wang J."/>
        </authorList>
    </citation>
    <scope>NUCLEOTIDE SEQUENCE [LARGE SCALE GENOMIC DNA]</scope>
    <source>
        <strain evidence="1 2">SDU1-6</strain>
    </source>
</reference>
<dbReference type="InterPro" id="IPR023198">
    <property type="entry name" value="PGP-like_dom2"/>
</dbReference>
<keyword evidence="2" id="KW-1185">Reference proteome</keyword>
<dbReference type="PANTHER" id="PTHR47478">
    <property type="match status" value="1"/>
</dbReference>
<dbReference type="InterPro" id="IPR006439">
    <property type="entry name" value="HAD-SF_hydro_IA"/>
</dbReference>
<dbReference type="Gene3D" id="3.40.50.1000">
    <property type="entry name" value="HAD superfamily/HAD-like"/>
    <property type="match status" value="1"/>
</dbReference>
<name>A0A364Y4A3_9BACT</name>
<dbReference type="InterPro" id="IPR023214">
    <property type="entry name" value="HAD_sf"/>
</dbReference>
<dbReference type="Pfam" id="PF13419">
    <property type="entry name" value="HAD_2"/>
    <property type="match status" value="1"/>
</dbReference>
<dbReference type="PANTHER" id="PTHR47478:SF1">
    <property type="entry name" value="PYRIMIDINE 5'-NUCLEOTIDASE YJJG"/>
    <property type="match status" value="1"/>
</dbReference>
<dbReference type="NCBIfam" id="TIGR02254">
    <property type="entry name" value="YjjG_YfnB"/>
    <property type="match status" value="1"/>
</dbReference>
<dbReference type="EMBL" id="QMFY01000006">
    <property type="protein sequence ID" value="RAW00645.1"/>
    <property type="molecule type" value="Genomic_DNA"/>
</dbReference>
<protein>
    <submittedName>
        <fullName evidence="1">Noncanonical pyrimidine nucleotidase, YjjG family</fullName>
    </submittedName>
</protein>
<evidence type="ECO:0000313" key="1">
    <source>
        <dbReference type="EMBL" id="RAW00645.1"/>
    </source>
</evidence>
<evidence type="ECO:0000313" key="2">
    <source>
        <dbReference type="Proteomes" id="UP000251889"/>
    </source>
</evidence>
<dbReference type="NCBIfam" id="TIGR01549">
    <property type="entry name" value="HAD-SF-IA-v1"/>
    <property type="match status" value="1"/>
</dbReference>
<proteinExistence type="predicted"/>
<dbReference type="OrthoDB" id="9802350at2"/>
<organism evidence="1 2">
    <name type="scientific">Pseudochryseolinea flava</name>
    <dbReference type="NCBI Taxonomy" id="2059302"/>
    <lineage>
        <taxon>Bacteria</taxon>
        <taxon>Pseudomonadati</taxon>
        <taxon>Bacteroidota</taxon>
        <taxon>Cytophagia</taxon>
        <taxon>Cytophagales</taxon>
        <taxon>Fulvivirgaceae</taxon>
        <taxon>Pseudochryseolinea</taxon>
    </lineage>
</organism>
<dbReference type="GO" id="GO:0008253">
    <property type="term" value="F:5'-nucleotidase activity"/>
    <property type="evidence" value="ECO:0007669"/>
    <property type="project" value="InterPro"/>
</dbReference>
<dbReference type="SUPFAM" id="SSF56784">
    <property type="entry name" value="HAD-like"/>
    <property type="match status" value="1"/>
</dbReference>
<dbReference type="InterPro" id="IPR041492">
    <property type="entry name" value="HAD_2"/>
</dbReference>